<proteinExistence type="predicted"/>
<accession>A0A939JN13</accession>
<comment type="caution">
    <text evidence="1">The sequence shown here is derived from an EMBL/GenBank/DDBJ whole genome shotgun (WGS) entry which is preliminary data.</text>
</comment>
<dbReference type="Proteomes" id="UP000664167">
    <property type="component" value="Unassembled WGS sequence"/>
</dbReference>
<name>A0A939JN13_9ACTN</name>
<organism evidence="1 2">
    <name type="scientific">Streptomyces beijiangensis</name>
    <dbReference type="NCBI Taxonomy" id="163361"/>
    <lineage>
        <taxon>Bacteria</taxon>
        <taxon>Bacillati</taxon>
        <taxon>Actinomycetota</taxon>
        <taxon>Actinomycetes</taxon>
        <taxon>Kitasatosporales</taxon>
        <taxon>Streptomycetaceae</taxon>
        <taxon>Streptomyces</taxon>
    </lineage>
</organism>
<dbReference type="RefSeq" id="WP_206969175.1">
    <property type="nucleotide sequence ID" value="NZ_BAAAJJ010000001.1"/>
</dbReference>
<keyword evidence="2" id="KW-1185">Reference proteome</keyword>
<protein>
    <submittedName>
        <fullName evidence="1">Uncharacterized protein</fullName>
    </submittedName>
</protein>
<dbReference type="EMBL" id="JAFLRJ010000585">
    <property type="protein sequence ID" value="MBO0517354.1"/>
    <property type="molecule type" value="Genomic_DNA"/>
</dbReference>
<sequence>MGNPGDKDPYRTPHRELLARDKAGVLWLYKGTGRASAPYAARTRTGGGWSQYNQIF</sequence>
<gene>
    <name evidence="1" type="ORF">J0695_37175</name>
</gene>
<evidence type="ECO:0000313" key="1">
    <source>
        <dbReference type="EMBL" id="MBO0517354.1"/>
    </source>
</evidence>
<evidence type="ECO:0000313" key="2">
    <source>
        <dbReference type="Proteomes" id="UP000664167"/>
    </source>
</evidence>
<dbReference type="AlphaFoldDB" id="A0A939JN13"/>
<reference evidence="1" key="1">
    <citation type="submission" date="2021-03" db="EMBL/GenBank/DDBJ databases">
        <title>Streptomyces poriferae sp. nov., a novel marine sponge-derived Actinobacteria species with anti-MRSA activity.</title>
        <authorList>
            <person name="Sandoval-Powers M."/>
            <person name="Kralova S."/>
            <person name="Nguyen G.-S."/>
            <person name="Fawwal D."/>
            <person name="Degnes K."/>
            <person name="Klinkenberg G."/>
            <person name="Sletta H."/>
            <person name="Wentzel A."/>
            <person name="Liles M.R."/>
        </authorList>
    </citation>
    <scope>NUCLEOTIDE SEQUENCE</scope>
    <source>
        <strain evidence="1">DSM 41794</strain>
    </source>
</reference>